<dbReference type="InterPro" id="IPR006059">
    <property type="entry name" value="SBP"/>
</dbReference>
<comment type="subcellular location">
    <subcellularLocation>
        <location evidence="1">Cell envelope</location>
    </subcellularLocation>
</comment>
<evidence type="ECO:0000256" key="3">
    <source>
        <dbReference type="ARBA" id="ARBA00022448"/>
    </source>
</evidence>
<feature type="chain" id="PRO_5046133526" evidence="5">
    <location>
        <begin position="26"/>
        <end position="432"/>
    </location>
</feature>
<keyword evidence="4 5" id="KW-0732">Signal</keyword>
<sequence length="432" mass="47461">MKKMMLSGLIALLMLTVGCSAPAPAKQPAPESNAAEAQSDDGKIHIHFWYAWKDKIGESNEALVKKFNESQDKIVVEAAYQGTYDELHAKTQAAFAAGDAPEVTENEIASMGIFAKGGMTQDLSAFVDDSLRLEDFNTGLMDNAYVDGKLYGLPYLRSTPILYKNVDMLKAAGLDPAGPRTWDEFTQYCEALRTGDQYGFTTNMYNWTFEGMVSQAGGSMLGDDGITPTFNEASGVEAGEYWQTLAKRDLMKAVFGDTATETMRADFANKKAAMFYASTADLSYNLQLAKEAGITLDVSYMPKNVKYAVPTGGCNVVMTAGLSEDKQQAAWTFMKWLTDTDQTAYSSSYTGYLPSRYSALETDVIQNLYKETPQFKVAVDQLEYATGRPMTVGYPEVSQILMEEMTRLVQDPSLDVKTAFDGVAEQAKSILK</sequence>
<evidence type="ECO:0000256" key="4">
    <source>
        <dbReference type="ARBA" id="ARBA00022729"/>
    </source>
</evidence>
<comment type="similarity">
    <text evidence="2">Belongs to the bacterial solute-binding protein 1 family.</text>
</comment>
<dbReference type="Gene3D" id="3.40.190.10">
    <property type="entry name" value="Periplasmic binding protein-like II"/>
    <property type="match status" value="2"/>
</dbReference>
<accession>A0ABY7QV11</accession>
<feature type="signal peptide" evidence="5">
    <location>
        <begin position="1"/>
        <end position="25"/>
    </location>
</feature>
<dbReference type="PANTHER" id="PTHR43649:SF31">
    <property type="entry name" value="SN-GLYCEROL-3-PHOSPHATE-BINDING PERIPLASMIC PROTEIN UGPB"/>
    <property type="match status" value="1"/>
</dbReference>
<dbReference type="EMBL" id="CP115667">
    <property type="protein sequence ID" value="WBW49919.1"/>
    <property type="molecule type" value="Genomic_DNA"/>
</dbReference>
<reference evidence="6 7" key="1">
    <citation type="submission" date="2023-01" db="EMBL/GenBank/DDBJ databases">
        <authorList>
            <person name="Lee S.H."/>
            <person name="Jung H.S."/>
            <person name="Yun J.U."/>
        </authorList>
    </citation>
    <scope>NUCLEOTIDE SEQUENCE [LARGE SCALE GENOMIC DNA]</scope>
    <source>
        <strain evidence="6 7">CBA3646</strain>
    </source>
</reference>
<gene>
    <name evidence="6" type="ORF">O6R05_07925</name>
</gene>
<evidence type="ECO:0000256" key="1">
    <source>
        <dbReference type="ARBA" id="ARBA00004196"/>
    </source>
</evidence>
<dbReference type="Pfam" id="PF13416">
    <property type="entry name" value="SBP_bac_8"/>
    <property type="match status" value="1"/>
</dbReference>
<dbReference type="Proteomes" id="UP001210339">
    <property type="component" value="Chromosome"/>
</dbReference>
<evidence type="ECO:0000256" key="2">
    <source>
        <dbReference type="ARBA" id="ARBA00008520"/>
    </source>
</evidence>
<evidence type="ECO:0000313" key="6">
    <source>
        <dbReference type="EMBL" id="WBW49919.1"/>
    </source>
</evidence>
<name>A0ABY7QV11_9FIRM</name>
<evidence type="ECO:0000313" key="7">
    <source>
        <dbReference type="Proteomes" id="UP001210339"/>
    </source>
</evidence>
<evidence type="ECO:0000256" key="5">
    <source>
        <dbReference type="SAM" id="SignalP"/>
    </source>
</evidence>
<organism evidence="6 7">
    <name type="scientific">Peptoniphilus equinus</name>
    <dbReference type="NCBI Taxonomy" id="3016343"/>
    <lineage>
        <taxon>Bacteria</taxon>
        <taxon>Bacillati</taxon>
        <taxon>Bacillota</taxon>
        <taxon>Tissierellia</taxon>
        <taxon>Tissierellales</taxon>
        <taxon>Peptoniphilaceae</taxon>
        <taxon>Peptoniphilus</taxon>
    </lineage>
</organism>
<dbReference type="CDD" id="cd14748">
    <property type="entry name" value="PBP2_UgpB"/>
    <property type="match status" value="1"/>
</dbReference>
<dbReference type="SUPFAM" id="SSF53850">
    <property type="entry name" value="Periplasmic binding protein-like II"/>
    <property type="match status" value="1"/>
</dbReference>
<dbReference type="RefSeq" id="WP_271191450.1">
    <property type="nucleotide sequence ID" value="NZ_CP115667.1"/>
</dbReference>
<keyword evidence="7" id="KW-1185">Reference proteome</keyword>
<keyword evidence="3" id="KW-0813">Transport</keyword>
<dbReference type="PROSITE" id="PS51257">
    <property type="entry name" value="PROKAR_LIPOPROTEIN"/>
    <property type="match status" value="1"/>
</dbReference>
<protein>
    <submittedName>
        <fullName evidence="6">ABC transporter substrate-binding protein</fullName>
    </submittedName>
</protein>
<dbReference type="PANTHER" id="PTHR43649">
    <property type="entry name" value="ARABINOSE-BINDING PROTEIN-RELATED"/>
    <property type="match status" value="1"/>
</dbReference>
<proteinExistence type="inferred from homology"/>
<dbReference type="InterPro" id="IPR050490">
    <property type="entry name" value="Bact_solute-bd_prot1"/>
</dbReference>